<name>A0AAE9A517_CAEBR</name>
<feature type="compositionally biased region" description="Polar residues" evidence="1">
    <location>
        <begin position="85"/>
        <end position="98"/>
    </location>
</feature>
<reference evidence="2 3" key="1">
    <citation type="submission" date="2022-02" db="EMBL/GenBank/DDBJ databases">
        <title>Chromosome-level reference genomes for two strains of Caenorhabditis briggsae: an improved platform for comparative genomics.</title>
        <authorList>
            <person name="Stevens L."/>
            <person name="Andersen E.C."/>
        </authorList>
    </citation>
    <scope>NUCLEOTIDE SEQUENCE [LARGE SCALE GENOMIC DNA]</scope>
    <source>
        <strain evidence="2">QX1410_ONT</strain>
        <tissue evidence="2">Whole-organism</tissue>
    </source>
</reference>
<dbReference type="PANTHER" id="PTHR16156">
    <property type="entry name" value="AFTIPHILIN A-RELATED"/>
    <property type="match status" value="1"/>
</dbReference>
<feature type="region of interest" description="Disordered" evidence="1">
    <location>
        <begin position="1"/>
        <end position="206"/>
    </location>
</feature>
<dbReference type="InterPro" id="IPR046359">
    <property type="entry name" value="Aftin-like"/>
</dbReference>
<evidence type="ECO:0000313" key="2">
    <source>
        <dbReference type="EMBL" id="ULT87192.1"/>
    </source>
</evidence>
<evidence type="ECO:0000313" key="3">
    <source>
        <dbReference type="Proteomes" id="UP000827892"/>
    </source>
</evidence>
<feature type="compositionally biased region" description="Basic and acidic residues" evidence="1">
    <location>
        <begin position="9"/>
        <end position="20"/>
    </location>
</feature>
<dbReference type="GO" id="GO:0030276">
    <property type="term" value="F:clathrin binding"/>
    <property type="evidence" value="ECO:0007669"/>
    <property type="project" value="InterPro"/>
</dbReference>
<dbReference type="PANTHER" id="PTHR16156:SF10">
    <property type="entry name" value="AFTIPHILIN-RELATED"/>
    <property type="match status" value="1"/>
</dbReference>
<dbReference type="EMBL" id="CP090895">
    <property type="protein sequence ID" value="ULT87192.1"/>
    <property type="molecule type" value="Genomic_DNA"/>
</dbReference>
<feature type="region of interest" description="Disordered" evidence="1">
    <location>
        <begin position="341"/>
        <end position="365"/>
    </location>
</feature>
<organism evidence="2 3">
    <name type="scientific">Caenorhabditis briggsae</name>
    <dbReference type="NCBI Taxonomy" id="6238"/>
    <lineage>
        <taxon>Eukaryota</taxon>
        <taxon>Metazoa</taxon>
        <taxon>Ecdysozoa</taxon>
        <taxon>Nematoda</taxon>
        <taxon>Chromadorea</taxon>
        <taxon>Rhabditida</taxon>
        <taxon>Rhabditina</taxon>
        <taxon>Rhabditomorpha</taxon>
        <taxon>Rhabditoidea</taxon>
        <taxon>Rhabditidae</taxon>
        <taxon>Peloderinae</taxon>
        <taxon>Caenorhabditis</taxon>
    </lineage>
</organism>
<protein>
    <submittedName>
        <fullName evidence="2">Uncharacterized protein</fullName>
    </submittedName>
</protein>
<accession>A0AAE9A517</accession>
<feature type="compositionally biased region" description="Polar residues" evidence="1">
    <location>
        <begin position="163"/>
        <end position="173"/>
    </location>
</feature>
<gene>
    <name evidence="2" type="ORF">L3Y34_006760</name>
</gene>
<proteinExistence type="predicted"/>
<dbReference type="Proteomes" id="UP000827892">
    <property type="component" value="Chromosome V"/>
</dbReference>
<evidence type="ECO:0000256" key="1">
    <source>
        <dbReference type="SAM" id="MobiDB-lite"/>
    </source>
</evidence>
<dbReference type="GO" id="GO:0032588">
    <property type="term" value="C:trans-Golgi network membrane"/>
    <property type="evidence" value="ECO:0007669"/>
    <property type="project" value="InterPro"/>
</dbReference>
<dbReference type="AlphaFoldDB" id="A0AAE9A517"/>
<sequence length="488" mass="53602">MCCKRKKSERQAAGKCHPMEIDGGPPPFIGSTSNADVEDDDGFSKNPYDEDDVDESSSPDTTSSNLPLPHDPSRSRSVSPIVKTAISSSPEAPQTMSEVQKVVDDDEDDEWGDFGEAVVAAAPIQNTNPPPTVPPLQMASNDEDDDDWGAFDQARPSTDRSDGPSQLAHQQSLEDWGAFEETQKTSTTNDDNEDDEWQAEFSSASTASTVIPAENLKTLEEMLEDDAFWDDGYCEAMELEEISENDSSSSSPLDIPALFDTEELKELTNEFEDLEKAKYSKLWLSLRVIEEAISLKFDWKQSEIKRNHFKALKIQPITVKKETRATAAAIFDTSNLLLPTPITQHSTSSEEQKTSTSPAVDSPSVPAVDFDWDTSGLTNPMNRANQCSAIIDVDFLGSNGVATAYTSTLQQDLEQFGLTNGSTKSNSNGSSILENLMSRANDSSSTTGRYRTPEVLSLDARQLLERLPDLQYLQSEVLMFPVGTNLPH</sequence>
<feature type="compositionally biased region" description="Acidic residues" evidence="1">
    <location>
        <begin position="104"/>
        <end position="113"/>
    </location>
</feature>